<reference evidence="18 19" key="1">
    <citation type="journal article" date="2023" name="J. Hered.">
        <title>Chromosome-level genome of the wood stork (Mycteria americana) provides insight into avian chromosome evolution.</title>
        <authorList>
            <person name="Flamio R. Jr."/>
            <person name="Ramstad K.M."/>
        </authorList>
    </citation>
    <scope>NUCLEOTIDE SEQUENCE [LARGE SCALE GENOMIC DNA]</scope>
    <source>
        <strain evidence="18">JAX WOST 10</strain>
    </source>
</reference>
<sequence length="564" mass="62354">MVGPDRAGAVSGGGRASGGSRGAGASGNAVSFPAAAAMEPVPGPQEKYHLITRNLQEVLGEDKLMAILKERELKIYWGTATTGKPHVAYFVPMSKIADFLKAGCEVTILFADLHAYLDNMKAPWELLELRTRYYENVIKAMLESIGVPLEKLKFVRGTDYQLSKEYTLDVYRLSSVVTQHDAKKAGAEVVKQVEHPLLSGLLYPGLQALDEEYLKVDAQFGGVDQRKIFTFAEKYLPSLGYAKRVHLMNPMVPGLTGSKMSSSEEDSKIDLLDRKEDVKKKLKKAFCEPGNVENNGVLSFIKHVLFPLKSEFVVLREEKWGGNKTYTAYEALEKDFAEQVVHPGDLKNSVEVALNKLLDPIREKFNSPELKKLTNAAYPNPSKAKPAEKGTKNSEPENVVPSRLDIRVGKVISVEKHPDADSLYVEKIDVGEPEPRTVVSGLVQFVPKEQLQDRLVVLLCNLKPQKMRGVESQGMVLCASSVGEPRQVEPLDPPAGCCAGERVYVEGYEGGEPDDELKPKKKVFEKLQADFRVSEDCVAQWKQRNFLTKLGRVSCKSLKGGSIS</sequence>
<keyword evidence="10 15" id="KW-0648">Protein biosynthesis</keyword>
<dbReference type="PANTHER" id="PTHR11586:SF43">
    <property type="entry name" value="TYROSINE--TRNA LIGASE, CYTOPLASMIC"/>
    <property type="match status" value="1"/>
</dbReference>
<evidence type="ECO:0000256" key="4">
    <source>
        <dbReference type="ARBA" id="ARBA00022490"/>
    </source>
</evidence>
<evidence type="ECO:0000256" key="7">
    <source>
        <dbReference type="ARBA" id="ARBA00022741"/>
    </source>
</evidence>
<feature type="compositionally biased region" description="Basic and acidic residues" evidence="16">
    <location>
        <begin position="385"/>
        <end position="395"/>
    </location>
</feature>
<dbReference type="AlphaFoldDB" id="A0AAN7MPY7"/>
<dbReference type="GO" id="GO:0006437">
    <property type="term" value="P:tyrosyl-tRNA aminoacylation"/>
    <property type="evidence" value="ECO:0007669"/>
    <property type="project" value="InterPro"/>
</dbReference>
<evidence type="ECO:0000256" key="9">
    <source>
        <dbReference type="ARBA" id="ARBA00022884"/>
    </source>
</evidence>
<dbReference type="GO" id="GO:0005524">
    <property type="term" value="F:ATP binding"/>
    <property type="evidence" value="ECO:0007669"/>
    <property type="project" value="UniProtKB-KW"/>
</dbReference>
<keyword evidence="8 15" id="KW-0067">ATP-binding</keyword>
<keyword evidence="5 14" id="KW-0820">tRNA-binding</keyword>
<keyword evidence="9 14" id="KW-0694">RNA-binding</keyword>
<comment type="caution">
    <text evidence="18">The sequence shown here is derived from an EMBL/GenBank/DDBJ whole genome shotgun (WGS) entry which is preliminary data.</text>
</comment>
<feature type="compositionally biased region" description="Gly residues" evidence="16">
    <location>
        <begin position="10"/>
        <end position="24"/>
    </location>
</feature>
<dbReference type="SUPFAM" id="SSF50249">
    <property type="entry name" value="Nucleic acid-binding proteins"/>
    <property type="match status" value="1"/>
</dbReference>
<evidence type="ECO:0000256" key="3">
    <source>
        <dbReference type="ARBA" id="ARBA00005594"/>
    </source>
</evidence>
<keyword evidence="7 15" id="KW-0547">Nucleotide-binding</keyword>
<dbReference type="NCBIfam" id="NF006330">
    <property type="entry name" value="PRK08560.1"/>
    <property type="match status" value="1"/>
</dbReference>
<feature type="region of interest" description="Disordered" evidence="16">
    <location>
        <begin position="373"/>
        <end position="400"/>
    </location>
</feature>
<dbReference type="SUPFAM" id="SSF52374">
    <property type="entry name" value="Nucleotidylyl transferase"/>
    <property type="match status" value="1"/>
</dbReference>
<dbReference type="EC" id="6.1.1.1" evidence="15"/>
<dbReference type="Pfam" id="PF01588">
    <property type="entry name" value="tRNA_bind"/>
    <property type="match status" value="1"/>
</dbReference>
<dbReference type="InterPro" id="IPR051270">
    <property type="entry name" value="Tyrosine-tRNA_ligase_regulator"/>
</dbReference>
<evidence type="ECO:0000256" key="1">
    <source>
        <dbReference type="ARBA" id="ARBA00004123"/>
    </source>
</evidence>
<dbReference type="GO" id="GO:0005634">
    <property type="term" value="C:nucleus"/>
    <property type="evidence" value="ECO:0007669"/>
    <property type="project" value="UniProtKB-SubCell"/>
</dbReference>
<evidence type="ECO:0000256" key="16">
    <source>
        <dbReference type="SAM" id="MobiDB-lite"/>
    </source>
</evidence>
<dbReference type="FunFam" id="1.10.240.10:FF:000004">
    <property type="entry name" value="Tyrosine--tRNA ligase"/>
    <property type="match status" value="1"/>
</dbReference>
<dbReference type="Gene3D" id="1.10.240.10">
    <property type="entry name" value="Tyrosyl-Transfer RNA Synthetase"/>
    <property type="match status" value="1"/>
</dbReference>
<dbReference type="Pfam" id="PF00579">
    <property type="entry name" value="tRNA-synt_1b"/>
    <property type="match status" value="1"/>
</dbReference>
<keyword evidence="4" id="KW-0963">Cytoplasm</keyword>
<dbReference type="InterPro" id="IPR002305">
    <property type="entry name" value="aa-tRNA-synth_Ic"/>
</dbReference>
<keyword evidence="6 15" id="KW-0436">Ligase</keyword>
<dbReference type="PROSITE" id="PS50886">
    <property type="entry name" value="TRBD"/>
    <property type="match status" value="1"/>
</dbReference>
<dbReference type="GO" id="GO:0005737">
    <property type="term" value="C:cytoplasm"/>
    <property type="evidence" value="ECO:0007669"/>
    <property type="project" value="UniProtKB-SubCell"/>
</dbReference>
<protein>
    <recommendedName>
        <fullName evidence="15">Tyrosine--tRNA ligase</fullName>
        <ecNumber evidence="15">6.1.1.1</ecNumber>
    </recommendedName>
    <alternativeName>
        <fullName evidence="15">Tyrosyl-tRNA synthetase</fullName>
    </alternativeName>
</protein>
<dbReference type="Gene3D" id="2.40.50.140">
    <property type="entry name" value="Nucleic acid-binding proteins"/>
    <property type="match status" value="1"/>
</dbReference>
<organism evidence="18 19">
    <name type="scientific">Mycteria americana</name>
    <name type="common">Wood stork</name>
    <dbReference type="NCBI Taxonomy" id="33587"/>
    <lineage>
        <taxon>Eukaryota</taxon>
        <taxon>Metazoa</taxon>
        <taxon>Chordata</taxon>
        <taxon>Craniata</taxon>
        <taxon>Vertebrata</taxon>
        <taxon>Euteleostomi</taxon>
        <taxon>Archelosauria</taxon>
        <taxon>Archosauria</taxon>
        <taxon>Dinosauria</taxon>
        <taxon>Saurischia</taxon>
        <taxon>Theropoda</taxon>
        <taxon>Coelurosauria</taxon>
        <taxon>Aves</taxon>
        <taxon>Neognathae</taxon>
        <taxon>Neoaves</taxon>
        <taxon>Aequornithes</taxon>
        <taxon>Ciconiiformes</taxon>
        <taxon>Ciconiidae</taxon>
        <taxon>Mycteria</taxon>
    </lineage>
</organism>
<dbReference type="FunFam" id="3.40.50.620:FF:000040">
    <property type="entry name" value="Tyrosine--tRNA ligase"/>
    <property type="match status" value="1"/>
</dbReference>
<evidence type="ECO:0000259" key="17">
    <source>
        <dbReference type="PROSITE" id="PS50886"/>
    </source>
</evidence>
<keyword evidence="19" id="KW-1185">Reference proteome</keyword>
<evidence type="ECO:0000256" key="13">
    <source>
        <dbReference type="ARBA" id="ARBA00048400"/>
    </source>
</evidence>
<keyword evidence="11 15" id="KW-0030">Aminoacyl-tRNA synthetase</keyword>
<evidence type="ECO:0000256" key="15">
    <source>
        <dbReference type="RuleBase" id="RU361234"/>
    </source>
</evidence>
<dbReference type="InterPro" id="IPR002307">
    <property type="entry name" value="Tyr-tRNA-ligase"/>
</dbReference>
<dbReference type="InterPro" id="IPR012340">
    <property type="entry name" value="NA-bd_OB-fold"/>
</dbReference>
<name>A0AAN7MPY7_MYCAM</name>
<evidence type="ECO:0000313" key="18">
    <source>
        <dbReference type="EMBL" id="KAK4808886.1"/>
    </source>
</evidence>
<dbReference type="InterPro" id="IPR002547">
    <property type="entry name" value="tRNA-bd_dom"/>
</dbReference>
<evidence type="ECO:0000256" key="6">
    <source>
        <dbReference type="ARBA" id="ARBA00022598"/>
    </source>
</evidence>
<evidence type="ECO:0000256" key="14">
    <source>
        <dbReference type="PROSITE-ProRule" id="PRU00209"/>
    </source>
</evidence>
<proteinExistence type="inferred from homology"/>
<dbReference type="PRINTS" id="PR01040">
    <property type="entry name" value="TRNASYNTHTYR"/>
</dbReference>
<dbReference type="GO" id="GO:0000049">
    <property type="term" value="F:tRNA binding"/>
    <property type="evidence" value="ECO:0007669"/>
    <property type="project" value="UniProtKB-UniRule"/>
</dbReference>
<dbReference type="Gene3D" id="3.40.50.620">
    <property type="entry name" value="HUPs"/>
    <property type="match status" value="1"/>
</dbReference>
<dbReference type="Proteomes" id="UP001333110">
    <property type="component" value="Unassembled WGS sequence"/>
</dbReference>
<evidence type="ECO:0000256" key="11">
    <source>
        <dbReference type="ARBA" id="ARBA00023146"/>
    </source>
</evidence>
<comment type="catalytic activity">
    <reaction evidence="13">
        <text>tRNA(Tyr) + L-tyrosine + ATP = L-tyrosyl-tRNA(Tyr) + AMP + diphosphate + H(+)</text>
        <dbReference type="Rhea" id="RHEA:10220"/>
        <dbReference type="Rhea" id="RHEA-COMP:9706"/>
        <dbReference type="Rhea" id="RHEA-COMP:9707"/>
        <dbReference type="ChEBI" id="CHEBI:15378"/>
        <dbReference type="ChEBI" id="CHEBI:30616"/>
        <dbReference type="ChEBI" id="CHEBI:33019"/>
        <dbReference type="ChEBI" id="CHEBI:58315"/>
        <dbReference type="ChEBI" id="CHEBI:78442"/>
        <dbReference type="ChEBI" id="CHEBI:78536"/>
        <dbReference type="ChEBI" id="CHEBI:456215"/>
        <dbReference type="EC" id="6.1.1.1"/>
    </reaction>
    <physiologicalReaction direction="left-to-right" evidence="13">
        <dbReference type="Rhea" id="RHEA:10221"/>
    </physiologicalReaction>
</comment>
<dbReference type="NCBIfam" id="TIGR00234">
    <property type="entry name" value="tyrS"/>
    <property type="match status" value="1"/>
</dbReference>
<dbReference type="CDD" id="cd02799">
    <property type="entry name" value="tRNA_bind_EMAP-II_like"/>
    <property type="match status" value="1"/>
</dbReference>
<comment type="similarity">
    <text evidence="3 15">Belongs to the class-I aminoacyl-tRNA synthetase family.</text>
</comment>
<dbReference type="EMBL" id="JAUNZN010000023">
    <property type="protein sequence ID" value="KAK4808886.1"/>
    <property type="molecule type" value="Genomic_DNA"/>
</dbReference>
<comment type="subcellular location">
    <subcellularLocation>
        <location evidence="2">Cytoplasm</location>
    </subcellularLocation>
    <subcellularLocation>
        <location evidence="1">Nucleus</location>
    </subcellularLocation>
</comment>
<evidence type="ECO:0000313" key="19">
    <source>
        <dbReference type="Proteomes" id="UP001333110"/>
    </source>
</evidence>
<evidence type="ECO:0000256" key="5">
    <source>
        <dbReference type="ARBA" id="ARBA00022555"/>
    </source>
</evidence>
<gene>
    <name evidence="18" type="ORF">QYF61_008001</name>
</gene>
<evidence type="ECO:0000256" key="2">
    <source>
        <dbReference type="ARBA" id="ARBA00004496"/>
    </source>
</evidence>
<keyword evidence="12" id="KW-0539">Nucleus</keyword>
<evidence type="ECO:0000256" key="8">
    <source>
        <dbReference type="ARBA" id="ARBA00022840"/>
    </source>
</evidence>
<feature type="region of interest" description="Disordered" evidence="16">
    <location>
        <begin position="1"/>
        <end position="24"/>
    </location>
</feature>
<dbReference type="GO" id="GO:0004831">
    <property type="term" value="F:tyrosine-tRNA ligase activity"/>
    <property type="evidence" value="ECO:0007669"/>
    <property type="project" value="UniProtKB-EC"/>
</dbReference>
<accession>A0AAN7MPY7</accession>
<dbReference type="GO" id="GO:0006950">
    <property type="term" value="P:response to stress"/>
    <property type="evidence" value="ECO:0007669"/>
    <property type="project" value="UniProtKB-ARBA"/>
</dbReference>
<evidence type="ECO:0000256" key="10">
    <source>
        <dbReference type="ARBA" id="ARBA00022917"/>
    </source>
</evidence>
<dbReference type="InterPro" id="IPR014729">
    <property type="entry name" value="Rossmann-like_a/b/a_fold"/>
</dbReference>
<dbReference type="FunFam" id="2.40.50.140:FF:000047">
    <property type="entry name" value="tyrosine--tRNA ligase, cytoplasmic isoform X2"/>
    <property type="match status" value="1"/>
</dbReference>
<dbReference type="PANTHER" id="PTHR11586">
    <property type="entry name" value="TRNA-AMINOACYLATION COFACTOR ARC1 FAMILY MEMBER"/>
    <property type="match status" value="1"/>
</dbReference>
<evidence type="ECO:0000256" key="12">
    <source>
        <dbReference type="ARBA" id="ARBA00023242"/>
    </source>
</evidence>
<dbReference type="CDD" id="cd00805">
    <property type="entry name" value="TyrRS_core"/>
    <property type="match status" value="1"/>
</dbReference>
<feature type="domain" description="TRNA-binding" evidence="17">
    <location>
        <begin position="400"/>
        <end position="504"/>
    </location>
</feature>